<dbReference type="EnsemblBacteria" id="ABM81431">
    <property type="protein sequence ID" value="ABM81431"/>
    <property type="gene ID" value="Hbut_1613"/>
</dbReference>
<dbReference type="GeneID" id="4781612"/>
<dbReference type="HOGENOM" id="CLU_1709101_0_0_2"/>
<dbReference type="CDD" id="cd11378">
    <property type="entry name" value="DUF296"/>
    <property type="match status" value="1"/>
</dbReference>
<evidence type="ECO:0000259" key="1">
    <source>
        <dbReference type="PROSITE" id="PS51742"/>
    </source>
</evidence>
<organism evidence="2 3">
    <name type="scientific">Hyperthermus butylicus (strain DSM 5456 / JCM 9403 / PLM1-5)</name>
    <dbReference type="NCBI Taxonomy" id="415426"/>
    <lineage>
        <taxon>Archaea</taxon>
        <taxon>Thermoproteota</taxon>
        <taxon>Thermoprotei</taxon>
        <taxon>Desulfurococcales</taxon>
        <taxon>Pyrodictiaceae</taxon>
        <taxon>Hyperthermus</taxon>
    </lineage>
</organism>
<dbReference type="KEGG" id="hbu:Hbut_1613"/>
<dbReference type="EMBL" id="CP000493">
    <property type="protein sequence ID" value="ABM81431.1"/>
    <property type="molecule type" value="Genomic_DNA"/>
</dbReference>
<gene>
    <name evidence="2" type="ordered locus">Hbut_1613</name>
</gene>
<evidence type="ECO:0000313" key="3">
    <source>
        <dbReference type="Proteomes" id="UP000002593"/>
    </source>
</evidence>
<dbReference type="RefSeq" id="WP_011822749.1">
    <property type="nucleotide sequence ID" value="NC_008818.1"/>
</dbReference>
<dbReference type="PROSITE" id="PS51742">
    <property type="entry name" value="PPC"/>
    <property type="match status" value="1"/>
</dbReference>
<dbReference type="SUPFAM" id="SSF117856">
    <property type="entry name" value="AF0104/ALDC/Ptd012-like"/>
    <property type="match status" value="1"/>
</dbReference>
<dbReference type="AlphaFoldDB" id="A2BN70"/>
<evidence type="ECO:0000313" key="2">
    <source>
        <dbReference type="EMBL" id="ABM81431.1"/>
    </source>
</evidence>
<accession>A2BN70</accession>
<name>A2BN70_HYPBU</name>
<proteinExistence type="predicted"/>
<dbReference type="Gene3D" id="3.30.1330.80">
    <property type="entry name" value="Hypothetical protein, similar to alpha- acetolactate decarboxylase, domain 2"/>
    <property type="match status" value="1"/>
</dbReference>
<dbReference type="eggNOG" id="arCOG04212">
    <property type="taxonomic scope" value="Archaea"/>
</dbReference>
<dbReference type="Proteomes" id="UP000002593">
    <property type="component" value="Chromosome"/>
</dbReference>
<reference evidence="2 3" key="1">
    <citation type="journal article" date="2007" name="Archaea">
        <title>The genome of Hyperthermus butylicus: a sulfur-reducing, peptide fermenting, neutrophilic Crenarchaeote growing up to 108 degrees C.</title>
        <authorList>
            <person name="Brugger K."/>
            <person name="Chen L."/>
            <person name="Stark M."/>
            <person name="Zibat A."/>
            <person name="Redder P."/>
            <person name="Ruepp A."/>
            <person name="Awayez M."/>
            <person name="She Q."/>
            <person name="Garrett R.A."/>
            <person name="Klenk H.P."/>
        </authorList>
    </citation>
    <scope>NUCLEOTIDE SEQUENCE [LARGE SCALE GENOMIC DNA]</scope>
    <source>
        <strain evidence="3">DSM 5456 / JCM 9403 / PLM1-5</strain>
    </source>
</reference>
<feature type="domain" description="PPC" evidence="1">
    <location>
        <begin position="6"/>
        <end position="153"/>
    </location>
</feature>
<protein>
    <submittedName>
        <fullName evidence="2">Universally conserved protein</fullName>
    </submittedName>
</protein>
<keyword evidence="3" id="KW-1185">Reference proteome</keyword>
<dbReference type="InterPro" id="IPR005175">
    <property type="entry name" value="PPC_dom"/>
</dbReference>
<sequence length="153" mass="16717">MQSVELKGLRLYMVKLEEGDRLPQALAGLASSLGADVVYVVGIGGLRKARIAVFDSVRTIYRYVDVQPLEGHVLEVIALSGNVVCGDGECKPHIHVAVARRPDEVYAGHLVEAVVSPFLELFALAGITDKAKVMELFGARWRLRTSYEPLAEN</sequence>
<dbReference type="Pfam" id="PF03479">
    <property type="entry name" value="PCC"/>
    <property type="match status" value="1"/>
</dbReference>